<organism evidence="1 2">
    <name type="scientific">Solanum commersonii</name>
    <name type="common">Commerson's wild potato</name>
    <name type="synonym">Commerson's nightshade</name>
    <dbReference type="NCBI Taxonomy" id="4109"/>
    <lineage>
        <taxon>Eukaryota</taxon>
        <taxon>Viridiplantae</taxon>
        <taxon>Streptophyta</taxon>
        <taxon>Embryophyta</taxon>
        <taxon>Tracheophyta</taxon>
        <taxon>Spermatophyta</taxon>
        <taxon>Magnoliopsida</taxon>
        <taxon>eudicotyledons</taxon>
        <taxon>Gunneridae</taxon>
        <taxon>Pentapetalae</taxon>
        <taxon>asterids</taxon>
        <taxon>lamiids</taxon>
        <taxon>Solanales</taxon>
        <taxon>Solanaceae</taxon>
        <taxon>Solanoideae</taxon>
        <taxon>Solaneae</taxon>
        <taxon>Solanum</taxon>
    </lineage>
</organism>
<dbReference type="EMBL" id="JACXVP010000007">
    <property type="protein sequence ID" value="KAG5596566.1"/>
    <property type="molecule type" value="Genomic_DNA"/>
</dbReference>
<evidence type="ECO:0000313" key="2">
    <source>
        <dbReference type="Proteomes" id="UP000824120"/>
    </source>
</evidence>
<gene>
    <name evidence="1" type="ORF">H5410_037798</name>
</gene>
<dbReference type="Proteomes" id="UP000824120">
    <property type="component" value="Chromosome 7"/>
</dbReference>
<comment type="caution">
    <text evidence="1">The sequence shown here is derived from an EMBL/GenBank/DDBJ whole genome shotgun (WGS) entry which is preliminary data.</text>
</comment>
<reference evidence="1 2" key="1">
    <citation type="submission" date="2020-09" db="EMBL/GenBank/DDBJ databases">
        <title>De no assembly of potato wild relative species, Solanum commersonii.</title>
        <authorList>
            <person name="Cho K."/>
        </authorList>
    </citation>
    <scope>NUCLEOTIDE SEQUENCE [LARGE SCALE GENOMIC DNA]</scope>
    <source>
        <strain evidence="1">LZ3.2</strain>
        <tissue evidence="1">Leaf</tissue>
    </source>
</reference>
<evidence type="ECO:0000313" key="1">
    <source>
        <dbReference type="EMBL" id="KAG5596566.1"/>
    </source>
</evidence>
<sequence length="95" mass="10682">MVLSWSRSWSEIGWNSGTNSIARSKYTFGLGYEPTPEEISWLISKGKDSKTCSLEAECNMILEDRPRPRPYGMLCQDALNNWTCNPPPGSPNLGR</sequence>
<proteinExistence type="predicted"/>
<protein>
    <submittedName>
        <fullName evidence="1">Uncharacterized protein</fullName>
    </submittedName>
</protein>
<name>A0A9J5YC72_SOLCO</name>
<dbReference type="AlphaFoldDB" id="A0A9J5YC72"/>
<keyword evidence="2" id="KW-1185">Reference proteome</keyword>
<accession>A0A9J5YC72</accession>